<comment type="caution">
    <text evidence="6">The sequence shown here is derived from an EMBL/GenBank/DDBJ whole genome shotgun (WGS) entry which is preliminary data.</text>
</comment>
<name>A0A259W1A0_9GAMM</name>
<dbReference type="InterPro" id="IPR001310">
    <property type="entry name" value="Histidine_triad_HIT"/>
</dbReference>
<evidence type="ECO:0000256" key="1">
    <source>
        <dbReference type="PIRSR" id="PIRSR601310-1"/>
    </source>
</evidence>
<dbReference type="Gene3D" id="3.30.428.10">
    <property type="entry name" value="HIT-like"/>
    <property type="match status" value="1"/>
</dbReference>
<dbReference type="Proteomes" id="UP000319142">
    <property type="component" value="Unassembled WGS sequence"/>
</dbReference>
<feature type="short sequence motif" description="Histidine triad motif" evidence="2 3">
    <location>
        <begin position="98"/>
        <end position="102"/>
    </location>
</feature>
<reference evidence="6 8" key="2">
    <citation type="submission" date="2019-07" db="EMBL/GenBank/DDBJ databases">
        <title>The pathways for chlorine oxyanion respiration interact through the shared metabolite chlorate.</title>
        <authorList>
            <person name="Barnum T.P."/>
            <person name="Cheng Y."/>
            <person name="Hill K.A."/>
            <person name="Lucas L.N."/>
            <person name="Carlson H.K."/>
            <person name="Coates J.D."/>
        </authorList>
    </citation>
    <scope>NUCLEOTIDE SEQUENCE [LARGE SCALE GENOMIC DNA]</scope>
    <source>
        <strain evidence="6">UCB</strain>
    </source>
</reference>
<dbReference type="PROSITE" id="PS51084">
    <property type="entry name" value="HIT_2"/>
    <property type="match status" value="1"/>
</dbReference>
<feature type="domain" description="HIT" evidence="4">
    <location>
        <begin position="5"/>
        <end position="114"/>
    </location>
</feature>
<dbReference type="Pfam" id="PF01230">
    <property type="entry name" value="HIT"/>
    <property type="match status" value="1"/>
</dbReference>
<dbReference type="RefSeq" id="WP_022988513.1">
    <property type="nucleotide sequence ID" value="NZ_NEFY01000005.1"/>
</dbReference>
<dbReference type="PROSITE" id="PS00892">
    <property type="entry name" value="HIT_1"/>
    <property type="match status" value="1"/>
</dbReference>
<evidence type="ECO:0000313" key="6">
    <source>
        <dbReference type="EMBL" id="TVT33754.1"/>
    </source>
</evidence>
<sequence length="121" mass="13585">MSETIFTKIINREIPADIVYEDDLSLAFRDINPQAPVHLLIIPKKAIATINDIEEGDREVVGHLYWVAGKLARDMGFAEDGYRVVMNCGENAGQTVFHIHLHLLAGKPLGWPPYTDKMKQA</sequence>
<feature type="active site" description="Tele-AMP-histidine intermediate" evidence="1">
    <location>
        <position position="100"/>
    </location>
</feature>
<evidence type="ECO:0000256" key="2">
    <source>
        <dbReference type="PIRSR" id="PIRSR601310-3"/>
    </source>
</evidence>
<accession>A0A259W1A0</accession>
<dbReference type="CDD" id="cd01276">
    <property type="entry name" value="PKCI_related"/>
    <property type="match status" value="1"/>
</dbReference>
<keyword evidence="7" id="KW-1185">Reference proteome</keyword>
<dbReference type="PRINTS" id="PR00332">
    <property type="entry name" value="HISTRIAD"/>
</dbReference>
<dbReference type="PANTHER" id="PTHR23089">
    <property type="entry name" value="HISTIDINE TRIAD HIT PROTEIN"/>
    <property type="match status" value="1"/>
</dbReference>
<dbReference type="EMBL" id="VMRX01000019">
    <property type="protein sequence ID" value="TVT33754.1"/>
    <property type="molecule type" value="Genomic_DNA"/>
</dbReference>
<evidence type="ECO:0000313" key="5">
    <source>
        <dbReference type="EMBL" id="OZC36356.1"/>
    </source>
</evidence>
<evidence type="ECO:0000313" key="7">
    <source>
        <dbReference type="Proteomes" id="UP000216984"/>
    </source>
</evidence>
<evidence type="ECO:0000259" key="4">
    <source>
        <dbReference type="PROSITE" id="PS51084"/>
    </source>
</evidence>
<dbReference type="EMBL" id="NEFY01000005">
    <property type="protein sequence ID" value="OZC36356.1"/>
    <property type="molecule type" value="Genomic_DNA"/>
</dbReference>
<proteinExistence type="predicted"/>
<dbReference type="SUPFAM" id="SSF54197">
    <property type="entry name" value="HIT-like"/>
    <property type="match status" value="1"/>
</dbReference>
<dbReference type="AlphaFoldDB" id="A0A259W1A0"/>
<dbReference type="InterPro" id="IPR019808">
    <property type="entry name" value="Histidine_triad_CS"/>
</dbReference>
<reference evidence="5 7" key="1">
    <citation type="submission" date="2017-06" db="EMBL/GenBank/DDBJ databases">
        <title>Draft genome sequence of the halophilic bacterium Marinobacter vinifirmus FB1.</title>
        <authorList>
            <person name="Stepanov V.G."/>
            <person name="Roberts D.J."/>
            <person name="Fox G.E."/>
        </authorList>
    </citation>
    <scope>NUCLEOTIDE SEQUENCE [LARGE SCALE GENOMIC DNA]</scope>
    <source>
        <strain evidence="5 7">FB1</strain>
    </source>
</reference>
<organism evidence="6 8">
    <name type="scientific">Marinobacter vinifirmus</name>
    <dbReference type="NCBI Taxonomy" id="355591"/>
    <lineage>
        <taxon>Bacteria</taxon>
        <taxon>Pseudomonadati</taxon>
        <taxon>Pseudomonadota</taxon>
        <taxon>Gammaproteobacteria</taxon>
        <taxon>Pseudomonadales</taxon>
        <taxon>Marinobacteraceae</taxon>
        <taxon>Marinobacter</taxon>
    </lineage>
</organism>
<evidence type="ECO:0000313" key="8">
    <source>
        <dbReference type="Proteomes" id="UP000319142"/>
    </source>
</evidence>
<dbReference type="GO" id="GO:0003824">
    <property type="term" value="F:catalytic activity"/>
    <property type="evidence" value="ECO:0007669"/>
    <property type="project" value="InterPro"/>
</dbReference>
<dbReference type="Proteomes" id="UP000216984">
    <property type="component" value="Unassembled WGS sequence"/>
</dbReference>
<protein>
    <submittedName>
        <fullName evidence="6">Histidine triad nucleotide-binding protein</fullName>
    </submittedName>
</protein>
<gene>
    <name evidence="5" type="ORF">B9Q17_11510</name>
    <name evidence="6" type="ORF">FHK81_08140</name>
</gene>
<dbReference type="InterPro" id="IPR011146">
    <property type="entry name" value="HIT-like"/>
</dbReference>
<evidence type="ECO:0000256" key="3">
    <source>
        <dbReference type="PROSITE-ProRule" id="PRU00464"/>
    </source>
</evidence>
<dbReference type="InterPro" id="IPR036265">
    <property type="entry name" value="HIT-like_sf"/>
</dbReference>